<accession>A0A5N6F4F9</accession>
<evidence type="ECO:0000313" key="2">
    <source>
        <dbReference type="Proteomes" id="UP000326799"/>
    </source>
</evidence>
<dbReference type="Proteomes" id="UP000326799">
    <property type="component" value="Unassembled WGS sequence"/>
</dbReference>
<gene>
    <name evidence="1" type="ORF">BDV33DRAFT_18022</name>
</gene>
<keyword evidence="2" id="KW-1185">Reference proteome</keyword>
<dbReference type="EMBL" id="ML733402">
    <property type="protein sequence ID" value="KAB8224005.1"/>
    <property type="molecule type" value="Genomic_DNA"/>
</dbReference>
<evidence type="ECO:0000313" key="1">
    <source>
        <dbReference type="EMBL" id="KAB8224005.1"/>
    </source>
</evidence>
<proteinExistence type="predicted"/>
<protein>
    <submittedName>
        <fullName evidence="1">Uncharacterized protein</fullName>
    </submittedName>
</protein>
<name>A0A5N6F4F9_9EURO</name>
<sequence length="157" mass="17245">MFGCWSRAIDWSSQAGCIHCPELESPVNHQTYGQLVSRSWKDGAVAQAENKLSAASGVPSRHGDLVAMMAMILCLPNDSYNSMEGLLPIGNTIWWQSNIGDHGANSFRRAKAPTMTPIGDIPKGRQRQVQESGVAVLLLERCNEAYISSRRTVISER</sequence>
<reference evidence="1 2" key="1">
    <citation type="submission" date="2019-04" db="EMBL/GenBank/DDBJ databases">
        <title>Fungal friends and foes A comparative genomics study of 23 Aspergillus species from section Flavi.</title>
        <authorList>
            <consortium name="DOE Joint Genome Institute"/>
            <person name="Kjaerbolling I."/>
            <person name="Vesth T.C."/>
            <person name="Frisvad J.C."/>
            <person name="Nybo J.L."/>
            <person name="Theobald S."/>
            <person name="Kildgaard S."/>
            <person name="Petersen T.I."/>
            <person name="Kuo A."/>
            <person name="Sato A."/>
            <person name="Lyhne E.K."/>
            <person name="Kogle M.E."/>
            <person name="Wiebenga A."/>
            <person name="Kun R.S."/>
            <person name="Lubbers R.J."/>
            <person name="Makela M.R."/>
            <person name="Barry K."/>
            <person name="Chovatia M."/>
            <person name="Clum A."/>
            <person name="Daum C."/>
            <person name="Haridas S."/>
            <person name="He G."/>
            <person name="LaButti K."/>
            <person name="Lipzen A."/>
            <person name="Mondo S."/>
            <person name="Pangilinan J."/>
            <person name="Riley R."/>
            <person name="Salamov A."/>
            <person name="Simmons B.A."/>
            <person name="Magnuson J.K."/>
            <person name="Henrissat B."/>
            <person name="Mortensen U.H."/>
            <person name="Larsen T.O."/>
            <person name="De vries R.P."/>
            <person name="Grigoriev I.V."/>
            <person name="Machida M."/>
            <person name="Baker S.E."/>
            <person name="Andersen M.R."/>
        </authorList>
    </citation>
    <scope>NUCLEOTIDE SEQUENCE [LARGE SCALE GENOMIC DNA]</scope>
    <source>
        <strain evidence="1 2">CBS 126849</strain>
    </source>
</reference>
<dbReference type="AlphaFoldDB" id="A0A5N6F4F9"/>
<organism evidence="1 2">
    <name type="scientific">Aspergillus novoparasiticus</name>
    <dbReference type="NCBI Taxonomy" id="986946"/>
    <lineage>
        <taxon>Eukaryota</taxon>
        <taxon>Fungi</taxon>
        <taxon>Dikarya</taxon>
        <taxon>Ascomycota</taxon>
        <taxon>Pezizomycotina</taxon>
        <taxon>Eurotiomycetes</taxon>
        <taxon>Eurotiomycetidae</taxon>
        <taxon>Eurotiales</taxon>
        <taxon>Aspergillaceae</taxon>
        <taxon>Aspergillus</taxon>
        <taxon>Aspergillus subgen. Circumdati</taxon>
    </lineage>
</organism>